<keyword evidence="4" id="KW-1185">Reference proteome</keyword>
<protein>
    <submittedName>
        <fullName evidence="3">DUF3159 domain-containing protein</fullName>
    </submittedName>
</protein>
<dbReference type="KEGG" id="cpsk:Q0N40_05605"/>
<evidence type="ECO:0000256" key="2">
    <source>
        <dbReference type="SAM" id="Phobius"/>
    </source>
</evidence>
<dbReference type="PIRSF" id="PIRSF010219">
    <property type="entry name" value="UCP010219"/>
    <property type="match status" value="1"/>
</dbReference>
<feature type="compositionally biased region" description="Polar residues" evidence="1">
    <location>
        <begin position="19"/>
        <end position="29"/>
    </location>
</feature>
<name>A0AAU0PWU9_9CORY</name>
<accession>A0AAU0PWU9</accession>
<evidence type="ECO:0000256" key="1">
    <source>
        <dbReference type="SAM" id="MobiDB-lite"/>
    </source>
</evidence>
<dbReference type="RefSeq" id="WP_328145358.1">
    <property type="nucleotide sequence ID" value="NZ_CP137757.1"/>
</dbReference>
<dbReference type="Pfam" id="PF11361">
    <property type="entry name" value="DUF3159"/>
    <property type="match status" value="1"/>
</dbReference>
<reference evidence="3 4" key="1">
    <citation type="submission" date="2023-10" db="EMBL/GenBank/DDBJ databases">
        <title>complete genome sequence of Corynebacterium pseudokroppenstedtii P15-C1.</title>
        <authorList>
            <person name="Bruggemann H."/>
            <person name="Poehlein A."/>
        </authorList>
    </citation>
    <scope>NUCLEOTIDE SEQUENCE [LARGE SCALE GENOMIC DNA]</scope>
    <source>
        <strain evidence="3 4">P15_C1</strain>
    </source>
</reference>
<feature type="transmembrane region" description="Helical" evidence="2">
    <location>
        <begin position="190"/>
        <end position="214"/>
    </location>
</feature>
<feature type="transmembrane region" description="Helical" evidence="2">
    <location>
        <begin position="160"/>
        <end position="178"/>
    </location>
</feature>
<dbReference type="AlphaFoldDB" id="A0AAU0PWU9"/>
<sequence>MSSTVKKMMTSTERRQIKQQDQSASSDSPTLLEQLGGISGLVSSTVPILVLVPVNSWWGLTPALISALAVSLLICVWRLVRHENMQPAISGVMGVLIAAAIAWYVGSAKGYFLYGIWYSAVVGVVFFISCLVGWPAVGVIWRGLNGRGTRWRENTSERRYFVLATIAWACVFAARFFVQNHLYGSSTTNILAVARIAMGWPLTILVMVVTVWAVRRADAVKDDDAADEIDEMASNTDE</sequence>
<feature type="transmembrane region" description="Helical" evidence="2">
    <location>
        <begin position="111"/>
        <end position="140"/>
    </location>
</feature>
<dbReference type="EMBL" id="CP137757">
    <property type="protein sequence ID" value="WPF24056.1"/>
    <property type="molecule type" value="Genomic_DNA"/>
</dbReference>
<gene>
    <name evidence="3" type="ORF">Q0N40_05605</name>
</gene>
<dbReference type="Proteomes" id="UP001174314">
    <property type="component" value="Chromosome"/>
</dbReference>
<feature type="transmembrane region" description="Helical" evidence="2">
    <location>
        <begin position="35"/>
        <end position="54"/>
    </location>
</feature>
<keyword evidence="2" id="KW-0812">Transmembrane</keyword>
<feature type="transmembrane region" description="Helical" evidence="2">
    <location>
        <begin position="60"/>
        <end position="80"/>
    </location>
</feature>
<keyword evidence="2" id="KW-0472">Membrane</keyword>
<proteinExistence type="predicted"/>
<organism evidence="3 4">
    <name type="scientific">Corynebacterium pseudokroppenstedtii</name>
    <dbReference type="NCBI Taxonomy" id="2804917"/>
    <lineage>
        <taxon>Bacteria</taxon>
        <taxon>Bacillati</taxon>
        <taxon>Actinomycetota</taxon>
        <taxon>Actinomycetes</taxon>
        <taxon>Mycobacteriales</taxon>
        <taxon>Corynebacteriaceae</taxon>
        <taxon>Corynebacterium</taxon>
    </lineage>
</organism>
<keyword evidence="2" id="KW-1133">Transmembrane helix</keyword>
<feature type="region of interest" description="Disordered" evidence="1">
    <location>
        <begin position="1"/>
        <end position="29"/>
    </location>
</feature>
<dbReference type="InterPro" id="IPR016566">
    <property type="entry name" value="UCP010219"/>
</dbReference>
<feature type="transmembrane region" description="Helical" evidence="2">
    <location>
        <begin position="87"/>
        <end position="105"/>
    </location>
</feature>
<evidence type="ECO:0000313" key="4">
    <source>
        <dbReference type="Proteomes" id="UP001174314"/>
    </source>
</evidence>
<evidence type="ECO:0000313" key="3">
    <source>
        <dbReference type="EMBL" id="WPF24056.1"/>
    </source>
</evidence>
<feature type="compositionally biased region" description="Polar residues" evidence="1">
    <location>
        <begin position="1"/>
        <end position="11"/>
    </location>
</feature>